<accession>A0A8J1L1I8</accession>
<feature type="transmembrane region" description="Helical" evidence="2">
    <location>
        <begin position="205"/>
        <end position="229"/>
    </location>
</feature>
<gene>
    <name evidence="5 6" type="primary">LOC121395012</name>
    <name evidence="7 8" type="synonym">LOC121395016</name>
</gene>
<keyword evidence="2" id="KW-0472">Membrane</keyword>
<name>A0A8J1L1I8_XENLA</name>
<proteinExistence type="predicted"/>
<dbReference type="RefSeq" id="XP_041423406.1">
    <property type="nucleotide sequence ID" value="XM_041567472.1"/>
</dbReference>
<dbReference type="Proteomes" id="UP000186698">
    <property type="component" value="Chromosome 6S"/>
</dbReference>
<dbReference type="InterPro" id="IPR036179">
    <property type="entry name" value="Ig-like_dom_sf"/>
</dbReference>
<dbReference type="OrthoDB" id="9909894at2759"/>
<evidence type="ECO:0000256" key="2">
    <source>
        <dbReference type="SAM" id="Phobius"/>
    </source>
</evidence>
<evidence type="ECO:0000313" key="7">
    <source>
        <dbReference type="RefSeq" id="XP_041423412.1"/>
    </source>
</evidence>
<evidence type="ECO:0000313" key="6">
    <source>
        <dbReference type="RefSeq" id="XP_041423407.1"/>
    </source>
</evidence>
<keyword evidence="4" id="KW-1185">Reference proteome</keyword>
<feature type="compositionally biased region" description="Polar residues" evidence="1">
    <location>
        <begin position="174"/>
        <end position="183"/>
    </location>
</feature>
<evidence type="ECO:0000313" key="5">
    <source>
        <dbReference type="RefSeq" id="XP_041423406.1"/>
    </source>
</evidence>
<keyword evidence="2" id="KW-1133">Transmembrane helix</keyword>
<evidence type="ECO:0000313" key="8">
    <source>
        <dbReference type="RefSeq" id="XP_041423413.1"/>
    </source>
</evidence>
<dbReference type="AlphaFoldDB" id="A0A8J1L1I8"/>
<feature type="chain" id="PRO_5044692356" evidence="3">
    <location>
        <begin position="27"/>
        <end position="257"/>
    </location>
</feature>
<reference evidence="5 6" key="1">
    <citation type="submission" date="2025-04" db="UniProtKB">
        <authorList>
            <consortium name="RefSeq"/>
        </authorList>
    </citation>
    <scope>IDENTIFICATION</scope>
    <source>
        <strain evidence="5 6">J_2021</strain>
        <tissue evidence="5 6">Erythrocytes</tissue>
    </source>
</reference>
<dbReference type="RefSeq" id="XP_041423412.1">
    <property type="nucleotide sequence ID" value="XM_041567478.1"/>
</dbReference>
<dbReference type="Gene3D" id="2.60.40.10">
    <property type="entry name" value="Immunoglobulins"/>
    <property type="match status" value="1"/>
</dbReference>
<dbReference type="KEGG" id="xla:121395012"/>
<sequence>MMGSMCLHSFIFFIGLLQFFFGTNSALKVENFRLFKPKLILKADTWNIIPCAFHTRRPLNPSHVKLEWGFIPKGRKDYQPLVRLYGDHVRTALPAFADRFQLFKPLVAKGNCSLVINPTVIEDSGTYQVTLTIKEKVFKPLSSIKIQVVHQLKGGSRSARMNDETTTKPTSTTIAPNQETTATTADDRDFIDKTILPGLKGKEKIFGISVIAVASFLVLFSLLGLFVWFADKQMKKEKIGDVESPPSSSSSDNEEES</sequence>
<protein>
    <submittedName>
        <fullName evidence="5 6">Uncharacterized protein LOC121395012</fullName>
    </submittedName>
    <submittedName>
        <fullName evidence="7 8">Uncharacterized protein LOC121395016</fullName>
    </submittedName>
</protein>
<evidence type="ECO:0000256" key="1">
    <source>
        <dbReference type="SAM" id="MobiDB-lite"/>
    </source>
</evidence>
<evidence type="ECO:0000313" key="4">
    <source>
        <dbReference type="Proteomes" id="UP000186698"/>
    </source>
</evidence>
<dbReference type="RefSeq" id="XP_041423407.1">
    <property type="nucleotide sequence ID" value="XM_041567473.1"/>
</dbReference>
<feature type="region of interest" description="Disordered" evidence="1">
    <location>
        <begin position="155"/>
        <end position="183"/>
    </location>
</feature>
<evidence type="ECO:0000256" key="3">
    <source>
        <dbReference type="SAM" id="SignalP"/>
    </source>
</evidence>
<feature type="region of interest" description="Disordered" evidence="1">
    <location>
        <begin position="237"/>
        <end position="257"/>
    </location>
</feature>
<organism evidence="4 6">
    <name type="scientific">Xenopus laevis</name>
    <name type="common">African clawed frog</name>
    <dbReference type="NCBI Taxonomy" id="8355"/>
    <lineage>
        <taxon>Eukaryota</taxon>
        <taxon>Metazoa</taxon>
        <taxon>Chordata</taxon>
        <taxon>Craniata</taxon>
        <taxon>Vertebrata</taxon>
        <taxon>Euteleostomi</taxon>
        <taxon>Amphibia</taxon>
        <taxon>Batrachia</taxon>
        <taxon>Anura</taxon>
        <taxon>Pipoidea</taxon>
        <taxon>Pipidae</taxon>
        <taxon>Xenopodinae</taxon>
        <taxon>Xenopus</taxon>
        <taxon>Xenopus</taxon>
    </lineage>
</organism>
<keyword evidence="2" id="KW-0812">Transmembrane</keyword>
<dbReference type="SUPFAM" id="SSF48726">
    <property type="entry name" value="Immunoglobulin"/>
    <property type="match status" value="1"/>
</dbReference>
<feature type="signal peptide" evidence="3">
    <location>
        <begin position="1"/>
        <end position="26"/>
    </location>
</feature>
<dbReference type="GeneID" id="121395012"/>
<dbReference type="RefSeq" id="XP_041423413.1">
    <property type="nucleotide sequence ID" value="XM_041567479.1"/>
</dbReference>
<dbReference type="InterPro" id="IPR013783">
    <property type="entry name" value="Ig-like_fold"/>
</dbReference>
<dbReference type="KEGG" id="xla:121395016"/>
<keyword evidence="3" id="KW-0732">Signal</keyword>